<evidence type="ECO:0000313" key="3">
    <source>
        <dbReference type="Proteomes" id="UP001562178"/>
    </source>
</evidence>
<protein>
    <submittedName>
        <fullName evidence="2">Phosphoadenosine phosphosulfate reductase</fullName>
    </submittedName>
</protein>
<proteinExistence type="predicted"/>
<name>A0ABV4AYT0_9BURK</name>
<organism evidence="2 3">
    <name type="scientific">Comamonas sediminis</name>
    <dbReference type="NCBI Taxonomy" id="1783360"/>
    <lineage>
        <taxon>Bacteria</taxon>
        <taxon>Pseudomonadati</taxon>
        <taxon>Pseudomonadota</taxon>
        <taxon>Betaproteobacteria</taxon>
        <taxon>Burkholderiales</taxon>
        <taxon>Comamonadaceae</taxon>
        <taxon>Comamonas</taxon>
    </lineage>
</organism>
<dbReference type="InterPro" id="IPR014729">
    <property type="entry name" value="Rossmann-like_a/b/a_fold"/>
</dbReference>
<keyword evidence="3" id="KW-1185">Reference proteome</keyword>
<gene>
    <name evidence="2" type="ORF">AB7A72_05180</name>
</gene>
<accession>A0ABV4AYT0</accession>
<dbReference type="SUPFAM" id="SSF52402">
    <property type="entry name" value="Adenine nucleotide alpha hydrolases-like"/>
    <property type="match status" value="1"/>
</dbReference>
<dbReference type="Gene3D" id="3.40.50.620">
    <property type="entry name" value="HUPs"/>
    <property type="match status" value="1"/>
</dbReference>
<comment type="caution">
    <text evidence="2">The sequence shown here is derived from an EMBL/GenBank/DDBJ whole genome shotgun (WGS) entry which is preliminary data.</text>
</comment>
<dbReference type="EMBL" id="JBGBDC010000002">
    <property type="protein sequence ID" value="MEY2250386.1"/>
    <property type="molecule type" value="Genomic_DNA"/>
</dbReference>
<dbReference type="RefSeq" id="WP_369459233.1">
    <property type="nucleotide sequence ID" value="NZ_JBGBDC010000002.1"/>
</dbReference>
<feature type="coiled-coil region" evidence="1">
    <location>
        <begin position="229"/>
        <end position="256"/>
    </location>
</feature>
<keyword evidence="1" id="KW-0175">Coiled coil</keyword>
<reference evidence="2 3" key="1">
    <citation type="journal article" date="2016" name="Int. J. Syst. Evol. Microbiol.">
        <title>Description of Comamonas sediminis sp. nov., isolated from lagoon sediments.</title>
        <authorList>
            <person name="Subhash Y."/>
            <person name="Bang J.J."/>
            <person name="You T.H."/>
            <person name="Lee S.S."/>
        </authorList>
    </citation>
    <scope>NUCLEOTIDE SEQUENCE [LARGE SCALE GENOMIC DNA]</scope>
    <source>
        <strain evidence="2 3">JCM 31169</strain>
    </source>
</reference>
<dbReference type="Proteomes" id="UP001562178">
    <property type="component" value="Unassembled WGS sequence"/>
</dbReference>
<evidence type="ECO:0000256" key="1">
    <source>
        <dbReference type="SAM" id="Coils"/>
    </source>
</evidence>
<sequence length="257" mass="29116">MTTGPDALDVIQVDALLSGRRCALQFSGGKDSLACVYLLKPWVLAGLPVYWTHTGDTIPETLAVVEQVRQWVPDFRVIEADVLAWKHVNGTPSDVTTAQSTWMGRQYAMTDTRLVGRFDCCWHNLMKPMHDRMLADGVDLVIRGTKLADTGKVPANGATEHYDVLLPLLNWTHAQVFDYLQEVGAPISRVYEHFKAISAPECLHCSAWWDDGKAQYLKQLHPEKVQQYQVSLQQIRAELSKRLQELDSELKECESWH</sequence>
<evidence type="ECO:0000313" key="2">
    <source>
        <dbReference type="EMBL" id="MEY2250386.1"/>
    </source>
</evidence>